<comment type="subcellular location">
    <subcellularLocation>
        <location evidence="1 11">Nucleus</location>
    </subcellularLocation>
</comment>
<dbReference type="CDD" id="cd06931">
    <property type="entry name" value="NR_LBD_HNF4_like"/>
    <property type="match status" value="1"/>
</dbReference>
<gene>
    <name evidence="15" type="ORF">HOLleu_13476</name>
</gene>
<keyword evidence="4 11" id="KW-0863">Zinc-finger</keyword>
<feature type="region of interest" description="Disordered" evidence="12">
    <location>
        <begin position="450"/>
        <end position="471"/>
    </location>
</feature>
<comment type="caution">
    <text evidence="15">The sequence shown here is derived from an EMBL/GenBank/DDBJ whole genome shotgun (WGS) entry which is preliminary data.</text>
</comment>
<name>A0A9Q1CD13_HOLLE</name>
<keyword evidence="10 11" id="KW-0539">Nucleus</keyword>
<dbReference type="FunFam" id="1.10.565.10:FF:000026">
    <property type="entry name" value="Hepatocyte nuclear factor 4"/>
    <property type="match status" value="1"/>
</dbReference>
<dbReference type="PANTHER" id="PTHR24083">
    <property type="entry name" value="NUCLEAR HORMONE RECEPTOR"/>
    <property type="match status" value="1"/>
</dbReference>
<dbReference type="PROSITE" id="PS00031">
    <property type="entry name" value="NUCLEAR_REC_DBD_1"/>
    <property type="match status" value="1"/>
</dbReference>
<dbReference type="GO" id="GO:0000978">
    <property type="term" value="F:RNA polymerase II cis-regulatory region sequence-specific DNA binding"/>
    <property type="evidence" value="ECO:0007669"/>
    <property type="project" value="InterPro"/>
</dbReference>
<dbReference type="InterPro" id="IPR000003">
    <property type="entry name" value="Retinoid-X_rcpt/HNF4"/>
</dbReference>
<comment type="similarity">
    <text evidence="2">Belongs to the nuclear hormone receptor family. NR2 subfamily.</text>
</comment>
<evidence type="ECO:0000313" key="15">
    <source>
        <dbReference type="EMBL" id="KAJ8042425.1"/>
    </source>
</evidence>
<dbReference type="InterPro" id="IPR001723">
    <property type="entry name" value="Nuclear_hrmn_rcpt"/>
</dbReference>
<dbReference type="PROSITE" id="PS51030">
    <property type="entry name" value="NUCLEAR_REC_DBD_2"/>
    <property type="match status" value="1"/>
</dbReference>
<dbReference type="GO" id="GO:0008270">
    <property type="term" value="F:zinc ion binding"/>
    <property type="evidence" value="ECO:0007669"/>
    <property type="project" value="UniProtKB-KW"/>
</dbReference>
<evidence type="ECO:0000256" key="1">
    <source>
        <dbReference type="ARBA" id="ARBA00004123"/>
    </source>
</evidence>
<dbReference type="GO" id="GO:0005634">
    <property type="term" value="C:nucleus"/>
    <property type="evidence" value="ECO:0007669"/>
    <property type="project" value="UniProtKB-SubCell"/>
</dbReference>
<feature type="domain" description="Nuclear receptor" evidence="13">
    <location>
        <begin position="72"/>
        <end position="147"/>
    </location>
</feature>
<dbReference type="OrthoDB" id="5771769at2759"/>
<dbReference type="SUPFAM" id="SSF48508">
    <property type="entry name" value="Nuclear receptor ligand-binding domain"/>
    <property type="match status" value="1"/>
</dbReference>
<dbReference type="Gene3D" id="3.30.50.10">
    <property type="entry name" value="Erythroid Transcription Factor GATA-1, subunit A"/>
    <property type="match status" value="1"/>
</dbReference>
<keyword evidence="9 11" id="KW-0675">Receptor</keyword>
<organism evidence="15 16">
    <name type="scientific">Holothuria leucospilota</name>
    <name type="common">Black long sea cucumber</name>
    <name type="synonym">Mertensiothuria leucospilota</name>
    <dbReference type="NCBI Taxonomy" id="206669"/>
    <lineage>
        <taxon>Eukaryota</taxon>
        <taxon>Metazoa</taxon>
        <taxon>Echinodermata</taxon>
        <taxon>Eleutherozoa</taxon>
        <taxon>Echinozoa</taxon>
        <taxon>Holothuroidea</taxon>
        <taxon>Aspidochirotacea</taxon>
        <taxon>Aspidochirotida</taxon>
        <taxon>Holothuriidae</taxon>
        <taxon>Holothuria</taxon>
    </lineage>
</organism>
<proteinExistence type="inferred from homology"/>
<evidence type="ECO:0000256" key="3">
    <source>
        <dbReference type="ARBA" id="ARBA00022723"/>
    </source>
</evidence>
<evidence type="ECO:0000256" key="6">
    <source>
        <dbReference type="ARBA" id="ARBA00023015"/>
    </source>
</evidence>
<dbReference type="SMART" id="SM00399">
    <property type="entry name" value="ZnF_C4"/>
    <property type="match status" value="1"/>
</dbReference>
<dbReference type="GO" id="GO:0003707">
    <property type="term" value="F:nuclear steroid receptor activity"/>
    <property type="evidence" value="ECO:0007669"/>
    <property type="project" value="InterPro"/>
</dbReference>
<protein>
    <submittedName>
        <fullName evidence="15">Transcription factor HNF-4-like</fullName>
    </submittedName>
</protein>
<evidence type="ECO:0000256" key="9">
    <source>
        <dbReference type="ARBA" id="ARBA00023170"/>
    </source>
</evidence>
<evidence type="ECO:0000256" key="11">
    <source>
        <dbReference type="RuleBase" id="RU004334"/>
    </source>
</evidence>
<dbReference type="PRINTS" id="PR00398">
    <property type="entry name" value="STRDHORMONER"/>
</dbReference>
<keyword evidence="8 11" id="KW-0804">Transcription</keyword>
<dbReference type="PRINTS" id="PR00047">
    <property type="entry name" value="STROIDFINGER"/>
</dbReference>
<dbReference type="Pfam" id="PF00105">
    <property type="entry name" value="zf-C4"/>
    <property type="match status" value="1"/>
</dbReference>
<feature type="compositionally biased region" description="Polar residues" evidence="12">
    <location>
        <begin position="512"/>
        <end position="524"/>
    </location>
</feature>
<dbReference type="PROSITE" id="PS51843">
    <property type="entry name" value="NR_LBD"/>
    <property type="match status" value="1"/>
</dbReference>
<dbReference type="PRINTS" id="PR00545">
    <property type="entry name" value="RETINOIDXR"/>
</dbReference>
<dbReference type="InterPro" id="IPR013088">
    <property type="entry name" value="Znf_NHR/GATA"/>
</dbReference>
<dbReference type="EMBL" id="JAIZAY010000005">
    <property type="protein sequence ID" value="KAJ8042425.1"/>
    <property type="molecule type" value="Genomic_DNA"/>
</dbReference>
<dbReference type="InterPro" id="IPR001628">
    <property type="entry name" value="Znf_hrmn_rcpt"/>
</dbReference>
<dbReference type="SMART" id="SM00430">
    <property type="entry name" value="HOLI"/>
    <property type="match status" value="1"/>
</dbReference>
<dbReference type="CDD" id="cd06960">
    <property type="entry name" value="NR_DBD_HNF4A"/>
    <property type="match status" value="1"/>
</dbReference>
<reference evidence="15" key="1">
    <citation type="submission" date="2021-10" db="EMBL/GenBank/DDBJ databases">
        <title>Tropical sea cucumber genome reveals ecological adaptation and Cuvierian tubules defense mechanism.</title>
        <authorList>
            <person name="Chen T."/>
        </authorList>
    </citation>
    <scope>NUCLEOTIDE SEQUENCE</scope>
    <source>
        <strain evidence="15">Nanhai2018</strain>
        <tissue evidence="15">Muscle</tissue>
    </source>
</reference>
<evidence type="ECO:0000256" key="10">
    <source>
        <dbReference type="ARBA" id="ARBA00023242"/>
    </source>
</evidence>
<keyword evidence="16" id="KW-1185">Reference proteome</keyword>
<evidence type="ECO:0000256" key="7">
    <source>
        <dbReference type="ARBA" id="ARBA00023125"/>
    </source>
</evidence>
<dbReference type="InterPro" id="IPR000536">
    <property type="entry name" value="Nucl_hrmn_rcpt_lig-bd"/>
</dbReference>
<evidence type="ECO:0000259" key="14">
    <source>
        <dbReference type="PROSITE" id="PS51843"/>
    </source>
</evidence>
<accession>A0A9Q1CD13</accession>
<feature type="compositionally biased region" description="Polar residues" evidence="12">
    <location>
        <begin position="484"/>
        <end position="498"/>
    </location>
</feature>
<dbReference type="InterPro" id="IPR049635">
    <property type="entry name" value="HNF4_LBD"/>
</dbReference>
<dbReference type="Proteomes" id="UP001152320">
    <property type="component" value="Chromosome 5"/>
</dbReference>
<dbReference type="AlphaFoldDB" id="A0A9Q1CD13"/>
<keyword evidence="5 11" id="KW-0862">Zinc</keyword>
<feature type="region of interest" description="Disordered" evidence="12">
    <location>
        <begin position="484"/>
        <end position="549"/>
    </location>
</feature>
<evidence type="ECO:0000313" key="16">
    <source>
        <dbReference type="Proteomes" id="UP001152320"/>
    </source>
</evidence>
<keyword evidence="7 11" id="KW-0238">DNA-binding</keyword>
<dbReference type="Gene3D" id="1.10.565.10">
    <property type="entry name" value="Retinoid X Receptor"/>
    <property type="match status" value="1"/>
</dbReference>
<evidence type="ECO:0000259" key="13">
    <source>
        <dbReference type="PROSITE" id="PS51030"/>
    </source>
</evidence>
<dbReference type="InterPro" id="IPR049636">
    <property type="entry name" value="HNF4-like_DBD"/>
</dbReference>
<keyword evidence="3 11" id="KW-0479">Metal-binding</keyword>
<dbReference type="SUPFAM" id="SSF57716">
    <property type="entry name" value="Glucocorticoid receptor-like (DNA-binding domain)"/>
    <property type="match status" value="1"/>
</dbReference>
<evidence type="ECO:0000256" key="8">
    <source>
        <dbReference type="ARBA" id="ARBA00023163"/>
    </source>
</evidence>
<evidence type="ECO:0000256" key="4">
    <source>
        <dbReference type="ARBA" id="ARBA00022771"/>
    </source>
</evidence>
<sequence>MDSRVYGERSTSQYLAPSHSYHAPGEMGEAAYAMQYASAAGVDTKPPVHHVPWPHSQHPQKMMNGSEGDMTSTTCAICGDKATGKHYGASSCDGCKGFFRRSVRKNHQYTCRFQRGCTVDKDKRNQCRYCRLKKCFRAGMKKEAVQNERDRISTRRPSYEDSINNAGVSIANLVNAEFSCRQAFGHMTSPHVSESVLASRKVASMNDICESMKQQLLVLVEWAKYIPSFCELLLDDQVALLRAHAGEHLVLGAARRSMHLKDILLLGENVVLPRQSPDQLDIYRVASRVLDELVSPMRDVGLDDQEFACLKAIVFFDPDAKGLSDPNKIKGLRYQVQTHLEDYINDRQYESRGRFGEILLLLPPLQSITWQMIEQIQFARLFGVAKVDNLLQEMLLGGAVTDVQHQVPQYVGNGGPRDSSMINGHLSHHSTQSTMTAPSTANPLLTTSVVTGGSPSSSARSSVVQHAQQPVSQENYKILRQVAQQPPTLSPQAPTPSRSMPVAQGTHPVPQPQGNQNISVSVPSTVPIHVPKQEPSPQAVSVVKEESTQ</sequence>
<dbReference type="InterPro" id="IPR035500">
    <property type="entry name" value="NHR-like_dom_sf"/>
</dbReference>
<dbReference type="InterPro" id="IPR050274">
    <property type="entry name" value="Nuclear_hormone_rcpt_NR2"/>
</dbReference>
<feature type="compositionally biased region" description="Low complexity" evidence="12">
    <location>
        <begin position="450"/>
        <end position="462"/>
    </location>
</feature>
<evidence type="ECO:0000256" key="12">
    <source>
        <dbReference type="SAM" id="MobiDB-lite"/>
    </source>
</evidence>
<dbReference type="FunFam" id="3.30.50.10:FF:000012">
    <property type="entry name" value="Hepatocyte nuclear factor 4, alpha"/>
    <property type="match status" value="1"/>
</dbReference>
<evidence type="ECO:0000256" key="2">
    <source>
        <dbReference type="ARBA" id="ARBA00006421"/>
    </source>
</evidence>
<evidence type="ECO:0000256" key="5">
    <source>
        <dbReference type="ARBA" id="ARBA00022833"/>
    </source>
</evidence>
<keyword evidence="6 11" id="KW-0805">Transcription regulation</keyword>
<feature type="region of interest" description="Disordered" evidence="12">
    <location>
        <begin position="45"/>
        <end position="66"/>
    </location>
</feature>
<feature type="domain" description="NR LBD" evidence="14">
    <location>
        <begin position="165"/>
        <end position="398"/>
    </location>
</feature>
<dbReference type="Pfam" id="PF00104">
    <property type="entry name" value="Hormone_recep"/>
    <property type="match status" value="1"/>
</dbReference>